<accession>A0A5A5R3L7</accession>
<evidence type="ECO:0000259" key="1">
    <source>
        <dbReference type="Pfam" id="PF13808"/>
    </source>
</evidence>
<dbReference type="EMBL" id="BHVO01000009">
    <property type="protein sequence ID" value="GCA69408.1"/>
    <property type="molecule type" value="Genomic_DNA"/>
</dbReference>
<feature type="domain" description="H repeat-associated protein N-terminal" evidence="1">
    <location>
        <begin position="42"/>
        <end position="82"/>
    </location>
</feature>
<dbReference type="Proteomes" id="UP000323569">
    <property type="component" value="Unassembled WGS sequence"/>
</dbReference>
<dbReference type="InterPro" id="IPR032806">
    <property type="entry name" value="YbfD_N"/>
</dbReference>
<organism evidence="2 3">
    <name type="scientific">Microcystis aeruginosa NIES-2519</name>
    <dbReference type="NCBI Taxonomy" id="2303981"/>
    <lineage>
        <taxon>Bacteria</taxon>
        <taxon>Bacillati</taxon>
        <taxon>Cyanobacteriota</taxon>
        <taxon>Cyanophyceae</taxon>
        <taxon>Oscillatoriophycideae</taxon>
        <taxon>Chroococcales</taxon>
        <taxon>Microcystaceae</taxon>
        <taxon>Microcystis</taxon>
    </lineage>
</organism>
<reference evidence="2 3" key="1">
    <citation type="submission" date="2018-09" db="EMBL/GenBank/DDBJ databases">
        <title>Evolutionary history of phycoerythrin pigmentation in the water bloom-forming cyanobacterium Microcystis aeruginosa.</title>
        <authorList>
            <person name="Tanabe Y."/>
            <person name="Tanabe Y."/>
            <person name="Yamaguchi H."/>
        </authorList>
    </citation>
    <scope>NUCLEOTIDE SEQUENCE [LARGE SCALE GENOMIC DNA]</scope>
    <source>
        <strain evidence="2 3">NIES-2519</strain>
    </source>
</reference>
<protein>
    <recommendedName>
        <fullName evidence="1">H repeat-associated protein N-terminal domain-containing protein</fullName>
    </recommendedName>
</protein>
<proteinExistence type="predicted"/>
<dbReference type="RefSeq" id="WP_106909247.1">
    <property type="nucleotide sequence ID" value="NZ_BHVO01000009.1"/>
</dbReference>
<dbReference type="Pfam" id="PF13808">
    <property type="entry name" value="DDE_Tnp_1_assoc"/>
    <property type="match status" value="1"/>
</dbReference>
<dbReference type="AlphaFoldDB" id="A0A5A5R3L7"/>
<comment type="caution">
    <text evidence="2">The sequence shown here is derived from an EMBL/GenBank/DDBJ whole genome shotgun (WGS) entry which is preliminary data.</text>
</comment>
<name>A0A5A5R3L7_MICAE</name>
<gene>
    <name evidence="2" type="ORF">MiYa_00934</name>
</gene>
<evidence type="ECO:0000313" key="2">
    <source>
        <dbReference type="EMBL" id="GCA69408.1"/>
    </source>
</evidence>
<evidence type="ECO:0000313" key="3">
    <source>
        <dbReference type="Proteomes" id="UP000323569"/>
    </source>
</evidence>
<sequence length="88" mass="9611">MIVVVPLIRDPLMSQGFAPTLTQGKNRRKTLEASALSQRLKDCFAAIKDPRIERTPLHQLGDILTIAILAVLAGGNGWEDMEVDGLSK</sequence>